<sequence length="263" mass="29191">SPGNPDHITRIMAQKNTSGENTIPRLVVKIIGSKQVKQFIEEPREADTSKKEENLLVEAEFDDDFNKPPEKQDVTTSRCDGQNRVDSALWAVINQVPDRLCVTAPSGDRSRSYIHPKTHHNCDPGAAEVLQTTGQVSEDRDKAELSSAVREELSDWQLSSLRSAEDDVAALDPAISETLNRSEITHLFLKHDVPLKLPTFSLLLDMFSDKNDPVQVSFSGAEQGQSLFMTIMNLSTLRIDEATCSKKPEPNSSSHSSQDYNSL</sequence>
<keyword evidence="2" id="KW-1185">Reference proteome</keyword>
<gene>
    <name evidence="1" type="ORF">GBF38_018520</name>
</gene>
<organism evidence="1 2">
    <name type="scientific">Nibea albiflora</name>
    <name type="common">Yellow drum</name>
    <name type="synonym">Corvina albiflora</name>
    <dbReference type="NCBI Taxonomy" id="240163"/>
    <lineage>
        <taxon>Eukaryota</taxon>
        <taxon>Metazoa</taxon>
        <taxon>Chordata</taxon>
        <taxon>Craniata</taxon>
        <taxon>Vertebrata</taxon>
        <taxon>Euteleostomi</taxon>
        <taxon>Actinopterygii</taxon>
        <taxon>Neopterygii</taxon>
        <taxon>Teleostei</taxon>
        <taxon>Neoteleostei</taxon>
        <taxon>Acanthomorphata</taxon>
        <taxon>Eupercaria</taxon>
        <taxon>Sciaenidae</taxon>
        <taxon>Nibea</taxon>
    </lineage>
</organism>
<dbReference type="Proteomes" id="UP000805704">
    <property type="component" value="Chromosome 4"/>
</dbReference>
<feature type="non-terminal residue" evidence="1">
    <location>
        <position position="1"/>
    </location>
</feature>
<name>A0ACB7EMP2_NIBAL</name>
<proteinExistence type="predicted"/>
<reference evidence="1" key="1">
    <citation type="submission" date="2020-04" db="EMBL/GenBank/DDBJ databases">
        <title>A chromosome-scale assembly and high-density genetic map of the yellow drum (Nibea albiflora) genome.</title>
        <authorList>
            <person name="Xu D."/>
            <person name="Zhang W."/>
            <person name="Chen R."/>
            <person name="Tan P."/>
            <person name="Wang L."/>
            <person name="Song H."/>
            <person name="Tian L."/>
            <person name="Zhu Q."/>
            <person name="Wang B."/>
        </authorList>
    </citation>
    <scope>NUCLEOTIDE SEQUENCE</scope>
    <source>
        <strain evidence="1">ZJHYS-2018</strain>
    </source>
</reference>
<comment type="caution">
    <text evidence="1">The sequence shown here is derived from an EMBL/GenBank/DDBJ whole genome shotgun (WGS) entry which is preliminary data.</text>
</comment>
<evidence type="ECO:0000313" key="2">
    <source>
        <dbReference type="Proteomes" id="UP000805704"/>
    </source>
</evidence>
<accession>A0ACB7EMP2</accession>
<protein>
    <submittedName>
        <fullName evidence="1">Protein C1orf87</fullName>
    </submittedName>
</protein>
<evidence type="ECO:0000313" key="1">
    <source>
        <dbReference type="EMBL" id="KAG8003407.1"/>
    </source>
</evidence>
<dbReference type="EMBL" id="CM024792">
    <property type="protein sequence ID" value="KAG8003407.1"/>
    <property type="molecule type" value="Genomic_DNA"/>
</dbReference>